<gene>
    <name evidence="2" type="ORF">SAMN05216219_2622</name>
</gene>
<evidence type="ECO:0000313" key="2">
    <source>
        <dbReference type="EMBL" id="SFN92545.1"/>
    </source>
</evidence>
<keyword evidence="2" id="KW-0479">Metal-binding</keyword>
<evidence type="ECO:0000259" key="1">
    <source>
        <dbReference type="Pfam" id="PF16571"/>
    </source>
</evidence>
<sequence length="165" mass="18286">MQELTEGQIRSSFVNCGTADATRMFVPSGLAFAPWAELDYFGWGDPNTPGRYSLVYWREDSPAGIVLRRADRVASRIQVHLCSFCHTPQPANDVALFVAPLAGEAGQNGSTVGTYICSELTCSAHVRLQPHAAPIQPYPSTVMRAYRARLLERVDRFVADIERVR</sequence>
<accession>A0A1I5CZW5</accession>
<protein>
    <submittedName>
        <fullName evidence="2">FBP C-terminal treble-clef zinc-finger</fullName>
    </submittedName>
</protein>
<dbReference type="OrthoDB" id="4171838at2"/>
<dbReference type="Proteomes" id="UP000198867">
    <property type="component" value="Unassembled WGS sequence"/>
</dbReference>
<name>A0A1I5CZW5_9MICO</name>
<dbReference type="AlphaFoldDB" id="A0A1I5CZW5"/>
<proteinExistence type="predicted"/>
<feature type="domain" description="Elongation factor G-binding protein C-terminal treble-clef zinc-finger" evidence="1">
    <location>
        <begin position="8"/>
        <end position="161"/>
    </location>
</feature>
<evidence type="ECO:0000313" key="3">
    <source>
        <dbReference type="Proteomes" id="UP000198867"/>
    </source>
</evidence>
<organism evidence="2 3">
    <name type="scientific">Mycetocola miduiensis</name>
    <dbReference type="NCBI Taxonomy" id="995034"/>
    <lineage>
        <taxon>Bacteria</taxon>
        <taxon>Bacillati</taxon>
        <taxon>Actinomycetota</taxon>
        <taxon>Actinomycetes</taxon>
        <taxon>Micrococcales</taxon>
        <taxon>Microbacteriaceae</taxon>
        <taxon>Mycetocola</taxon>
    </lineage>
</organism>
<dbReference type="EMBL" id="FOVM01000008">
    <property type="protein sequence ID" value="SFN92545.1"/>
    <property type="molecule type" value="Genomic_DNA"/>
</dbReference>
<dbReference type="GO" id="GO:0008270">
    <property type="term" value="F:zinc ion binding"/>
    <property type="evidence" value="ECO:0007669"/>
    <property type="project" value="UniProtKB-KW"/>
</dbReference>
<dbReference type="RefSeq" id="WP_090712159.1">
    <property type="nucleotide sequence ID" value="NZ_FOVM01000008.1"/>
</dbReference>
<dbReference type="STRING" id="995034.SAMN05216219_2622"/>
<dbReference type="InterPro" id="IPR032330">
    <property type="entry name" value="EF-G-binding_C"/>
</dbReference>
<reference evidence="3" key="1">
    <citation type="submission" date="2016-10" db="EMBL/GenBank/DDBJ databases">
        <authorList>
            <person name="Varghese N."/>
            <person name="Submissions S."/>
        </authorList>
    </citation>
    <scope>NUCLEOTIDE SEQUENCE [LARGE SCALE GENOMIC DNA]</scope>
    <source>
        <strain evidence="3">CGMCC 1.11101</strain>
    </source>
</reference>
<dbReference type="Pfam" id="PF16571">
    <property type="entry name" value="FBP_C"/>
    <property type="match status" value="1"/>
</dbReference>
<keyword evidence="3" id="KW-1185">Reference proteome</keyword>
<keyword evidence="2" id="KW-0862">Zinc</keyword>
<keyword evidence="2" id="KW-0863">Zinc-finger</keyword>